<accession>C5X1L3</accession>
<dbReference type="OMA" id="DSWVENV"/>
<organism evidence="2 3">
    <name type="scientific">Sorghum bicolor</name>
    <name type="common">Sorghum</name>
    <name type="synonym">Sorghum vulgare</name>
    <dbReference type="NCBI Taxonomy" id="4558"/>
    <lineage>
        <taxon>Eukaryota</taxon>
        <taxon>Viridiplantae</taxon>
        <taxon>Streptophyta</taxon>
        <taxon>Embryophyta</taxon>
        <taxon>Tracheophyta</taxon>
        <taxon>Spermatophyta</taxon>
        <taxon>Magnoliopsida</taxon>
        <taxon>Liliopsida</taxon>
        <taxon>Poales</taxon>
        <taxon>Poaceae</taxon>
        <taxon>PACMAD clade</taxon>
        <taxon>Panicoideae</taxon>
        <taxon>Andropogonodae</taxon>
        <taxon>Andropogoneae</taxon>
        <taxon>Sorghinae</taxon>
        <taxon>Sorghum</taxon>
    </lineage>
</organism>
<evidence type="ECO:0000313" key="2">
    <source>
        <dbReference type="EMBL" id="EER94243.1"/>
    </source>
</evidence>
<dbReference type="PANTHER" id="PTHR46476:SF13">
    <property type="entry name" value="2, PUTATIVE, EXPRESSED-RELATED"/>
    <property type="match status" value="1"/>
</dbReference>
<keyword evidence="1" id="KW-0732">Signal</keyword>
<dbReference type="InParanoid" id="C5X1L3"/>
<dbReference type="HOGENOM" id="CLU_2042231_0_0_1"/>
<dbReference type="Proteomes" id="UP000000768">
    <property type="component" value="Chromosome 1"/>
</dbReference>
<proteinExistence type="predicted"/>
<dbReference type="STRING" id="4558.C5X1L3"/>
<name>C5X1L3_SORBI</name>
<reference evidence="2 3" key="1">
    <citation type="journal article" date="2009" name="Nature">
        <title>The Sorghum bicolor genome and the diversification of grasses.</title>
        <authorList>
            <person name="Paterson A.H."/>
            <person name="Bowers J.E."/>
            <person name="Bruggmann R."/>
            <person name="Dubchak I."/>
            <person name="Grimwood J."/>
            <person name="Gundlach H."/>
            <person name="Haberer G."/>
            <person name="Hellsten U."/>
            <person name="Mitros T."/>
            <person name="Poliakov A."/>
            <person name="Schmutz J."/>
            <person name="Spannagl M."/>
            <person name="Tang H."/>
            <person name="Wang X."/>
            <person name="Wicker T."/>
            <person name="Bharti A.K."/>
            <person name="Chapman J."/>
            <person name="Feltus F.A."/>
            <person name="Gowik U."/>
            <person name="Grigoriev I.V."/>
            <person name="Lyons E."/>
            <person name="Maher C.A."/>
            <person name="Martis M."/>
            <person name="Narechania A."/>
            <person name="Otillar R.P."/>
            <person name="Penning B.W."/>
            <person name="Salamov A.A."/>
            <person name="Wang Y."/>
            <person name="Zhang L."/>
            <person name="Carpita N.C."/>
            <person name="Freeling M."/>
            <person name="Gingle A.R."/>
            <person name="Hash C.T."/>
            <person name="Keller B."/>
            <person name="Klein P."/>
            <person name="Kresovich S."/>
            <person name="McCann M.C."/>
            <person name="Ming R."/>
            <person name="Peterson D.G."/>
            <person name="Mehboob-ur-Rahman"/>
            <person name="Ware D."/>
            <person name="Westhoff P."/>
            <person name="Mayer K.F."/>
            <person name="Messing J."/>
            <person name="Rokhsar D.S."/>
        </authorList>
    </citation>
    <scope>NUCLEOTIDE SEQUENCE [LARGE SCALE GENOMIC DNA]</scope>
    <source>
        <strain evidence="3">cv. BTx623</strain>
    </source>
</reference>
<protein>
    <recommendedName>
        <fullName evidence="4">GH18 domain-containing protein</fullName>
    </recommendedName>
</protein>
<dbReference type="Gramene" id="EER94243">
    <property type="protein sequence ID" value="EER94243"/>
    <property type="gene ID" value="SORBI_3001G248000"/>
</dbReference>
<evidence type="ECO:0000313" key="3">
    <source>
        <dbReference type="Proteomes" id="UP000000768"/>
    </source>
</evidence>
<dbReference type="EMBL" id="CM000760">
    <property type="protein sequence ID" value="EER94243.1"/>
    <property type="molecule type" value="Genomic_DNA"/>
</dbReference>
<dbReference type="PANTHER" id="PTHR46476">
    <property type="entry name" value="CHITINASE 2-LIKE"/>
    <property type="match status" value="1"/>
</dbReference>
<dbReference type="SUPFAM" id="SSF51445">
    <property type="entry name" value="(Trans)glycosidases"/>
    <property type="match status" value="1"/>
</dbReference>
<dbReference type="InterPro" id="IPR017853">
    <property type="entry name" value="GH"/>
</dbReference>
<sequence>MGSSKLIAVVLLPALAFVIALHAPVTSATNSTSSVTTSAPSSMSNPNVRVAVSLDGGTVNNSSVFFNVISVDSWVENVVSSVTSIVDPATFAECIGRLVTTLKSNGVIKFVSIASFTDADV</sequence>
<feature type="signal peptide" evidence="1">
    <location>
        <begin position="1"/>
        <end position="28"/>
    </location>
</feature>
<gene>
    <name evidence="2" type="ORF">SORBI_3001G248000</name>
</gene>
<evidence type="ECO:0000256" key="1">
    <source>
        <dbReference type="SAM" id="SignalP"/>
    </source>
</evidence>
<evidence type="ECO:0008006" key="4">
    <source>
        <dbReference type="Google" id="ProtNLM"/>
    </source>
</evidence>
<reference evidence="3" key="2">
    <citation type="journal article" date="2018" name="Plant J.">
        <title>The Sorghum bicolor reference genome: improved assembly, gene annotations, a transcriptome atlas, and signatures of genome organization.</title>
        <authorList>
            <person name="McCormick R.F."/>
            <person name="Truong S.K."/>
            <person name="Sreedasyam A."/>
            <person name="Jenkins J."/>
            <person name="Shu S."/>
            <person name="Sims D."/>
            <person name="Kennedy M."/>
            <person name="Amirebrahimi M."/>
            <person name="Weers B.D."/>
            <person name="McKinley B."/>
            <person name="Mattison A."/>
            <person name="Morishige D.T."/>
            <person name="Grimwood J."/>
            <person name="Schmutz J."/>
            <person name="Mullet J.E."/>
        </authorList>
    </citation>
    <scope>NUCLEOTIDE SEQUENCE [LARGE SCALE GENOMIC DNA]</scope>
    <source>
        <strain evidence="3">cv. BTx623</strain>
    </source>
</reference>
<feature type="chain" id="PRO_5002956660" description="GH18 domain-containing protein" evidence="1">
    <location>
        <begin position="29"/>
        <end position="121"/>
    </location>
</feature>
<dbReference type="AlphaFoldDB" id="C5X1L3"/>
<keyword evidence="3" id="KW-1185">Reference proteome</keyword>